<dbReference type="EMBL" id="FWXY01000024">
    <property type="protein sequence ID" value="SMD04644.1"/>
    <property type="molecule type" value="Genomic_DNA"/>
</dbReference>
<evidence type="ECO:0000313" key="1">
    <source>
        <dbReference type="EMBL" id="SMD04644.1"/>
    </source>
</evidence>
<dbReference type="RefSeq" id="WP_084071287.1">
    <property type="nucleotide sequence ID" value="NZ_FWXY01000024.1"/>
</dbReference>
<accession>A0A1W2E4G4</accession>
<evidence type="ECO:0000313" key="2">
    <source>
        <dbReference type="Proteomes" id="UP000192418"/>
    </source>
</evidence>
<sequence>MDNNDVLRRFRYALDIKDATMVKIFSMGKCNVDLAGVKALLKKDDEPGFRVCGDDAMGLFLDGLITYNRGAREDGAQTSFKSSQPLNNNIILKKMKIALELRQEDLMEIFQLAGVSVSKGELTALFRKEGHKNFRPCQDQFLRNFLKGLGIRHRR</sequence>
<dbReference type="InterPro" id="IPR009921">
    <property type="entry name" value="YehS-like"/>
</dbReference>
<dbReference type="PANTHER" id="PTHR37805:SF1">
    <property type="entry name" value="CYTOPLASMIC PROTEIN"/>
    <property type="match status" value="1"/>
</dbReference>
<dbReference type="Pfam" id="PF07308">
    <property type="entry name" value="DUF1456"/>
    <property type="match status" value="2"/>
</dbReference>
<organism evidence="1 2">
    <name type="scientific">Desulfocicer vacuolatum DSM 3385</name>
    <dbReference type="NCBI Taxonomy" id="1121400"/>
    <lineage>
        <taxon>Bacteria</taxon>
        <taxon>Pseudomonadati</taxon>
        <taxon>Thermodesulfobacteriota</taxon>
        <taxon>Desulfobacteria</taxon>
        <taxon>Desulfobacterales</taxon>
        <taxon>Desulfobacteraceae</taxon>
        <taxon>Desulfocicer</taxon>
    </lineage>
</organism>
<name>A0A1W2E4G4_9BACT</name>
<dbReference type="STRING" id="1121400.SAMN02746065_12428"/>
<gene>
    <name evidence="1" type="ORF">SAMN02746065_12428</name>
</gene>
<dbReference type="AlphaFoldDB" id="A0A1W2E4G4"/>
<proteinExistence type="predicted"/>
<dbReference type="OrthoDB" id="9788465at2"/>
<dbReference type="Proteomes" id="UP000192418">
    <property type="component" value="Unassembled WGS sequence"/>
</dbReference>
<dbReference type="PANTHER" id="PTHR37805">
    <property type="entry name" value="CYTOPLASMIC PROTEIN-RELATED"/>
    <property type="match status" value="1"/>
</dbReference>
<reference evidence="1 2" key="1">
    <citation type="submission" date="2017-04" db="EMBL/GenBank/DDBJ databases">
        <authorList>
            <person name="Afonso C.L."/>
            <person name="Miller P.J."/>
            <person name="Scott M.A."/>
            <person name="Spackman E."/>
            <person name="Goraichik I."/>
            <person name="Dimitrov K.M."/>
            <person name="Suarez D.L."/>
            <person name="Swayne D.E."/>
        </authorList>
    </citation>
    <scope>NUCLEOTIDE SEQUENCE [LARGE SCALE GENOMIC DNA]</scope>
    <source>
        <strain evidence="1 2">DSM 3385</strain>
    </source>
</reference>
<protein>
    <submittedName>
        <fullName evidence="1">Uncharacterized conserved protein YehS, DUF1456 family</fullName>
    </submittedName>
</protein>
<keyword evidence="2" id="KW-1185">Reference proteome</keyword>